<evidence type="ECO:0000313" key="1">
    <source>
        <dbReference type="EMBL" id="KAI5670650.1"/>
    </source>
</evidence>
<proteinExistence type="predicted"/>
<accession>A0ACC0BDE8</accession>
<comment type="caution">
    <text evidence="1">The sequence shown here is derived from an EMBL/GenBank/DDBJ whole genome shotgun (WGS) entry which is preliminary data.</text>
</comment>
<name>A0ACC0BDE8_CATRO</name>
<sequence>MPFISKIQRQLDYSSFASDVPIVIDNGGSYFRIGWAGEADPRVIFRNIVQRPRHKTTGETVTIVGDHDPALLKYFDCTRSGPRSAFDSNVVYQFEIMEYILDFGFDRLGADQSQIDHPVLITECACNPIQSRCRMAELLFESYGVPSIAFGVDAAFSYRYNQRLGICKTDGLAICSGFMTSHAIPIINGEPVYEACCRTNVGGYHVTDYLKQLLSLKYPHHMPKLTWEKVEDLKMEHCYIAPDYASEVRIFQKGDKEAQDKTRCWQLPWTPSPVEEQPSEEELARKAALKERQGQRLREMAEAKRLSRINELENEQKGLEFLLQQLKQVEDYEVSSFLSVTGYSSRQEIESALAKVTQSLRKSKGEQVETEEKAESSMAEKYNLINVPDDVLTPEQLKEKRKQLFLKSTTEARQRAKQKRLEEELERERQMKLEEEKRLENPERYLEELHAKYQELSERVEQRKRLKTNGNNTNGNNNVPGGVGRGERLNAAQRERMRLLTTAAFDRGKGEDTFGIKDEDWQLYKLMSRDNDDDDDEKPNEDEAELLRVSSRLQEIDPTFFPKSESGSSTSEPPRFRPLTKEDFQIILGVERFRCPEILFNPNLIGIDQAGLDEMVGISIRRLPTKERGLEERITESILMTGGSCLYPGMAERLESGIRMIRPSGTPIQIYKAYDPILDAWRGASVYATAMQFPQQTFSRMDYYEKGEDWLRQYQMRYSI</sequence>
<keyword evidence="2" id="KW-1185">Reference proteome</keyword>
<dbReference type="EMBL" id="CM044703">
    <property type="protein sequence ID" value="KAI5670650.1"/>
    <property type="molecule type" value="Genomic_DNA"/>
</dbReference>
<gene>
    <name evidence="1" type="ORF">M9H77_11014</name>
</gene>
<reference evidence="2" key="1">
    <citation type="journal article" date="2023" name="Nat. Plants">
        <title>Single-cell RNA sequencing provides a high-resolution roadmap for understanding the multicellular compartmentation of specialized metabolism.</title>
        <authorList>
            <person name="Sun S."/>
            <person name="Shen X."/>
            <person name="Li Y."/>
            <person name="Li Y."/>
            <person name="Wang S."/>
            <person name="Li R."/>
            <person name="Zhang H."/>
            <person name="Shen G."/>
            <person name="Guo B."/>
            <person name="Wei J."/>
            <person name="Xu J."/>
            <person name="St-Pierre B."/>
            <person name="Chen S."/>
            <person name="Sun C."/>
        </authorList>
    </citation>
    <scope>NUCLEOTIDE SEQUENCE [LARGE SCALE GENOMIC DNA]</scope>
</reference>
<dbReference type="Proteomes" id="UP001060085">
    <property type="component" value="Linkage Group LG03"/>
</dbReference>
<organism evidence="1 2">
    <name type="scientific">Catharanthus roseus</name>
    <name type="common">Madagascar periwinkle</name>
    <name type="synonym">Vinca rosea</name>
    <dbReference type="NCBI Taxonomy" id="4058"/>
    <lineage>
        <taxon>Eukaryota</taxon>
        <taxon>Viridiplantae</taxon>
        <taxon>Streptophyta</taxon>
        <taxon>Embryophyta</taxon>
        <taxon>Tracheophyta</taxon>
        <taxon>Spermatophyta</taxon>
        <taxon>Magnoliopsida</taxon>
        <taxon>eudicotyledons</taxon>
        <taxon>Gunneridae</taxon>
        <taxon>Pentapetalae</taxon>
        <taxon>asterids</taxon>
        <taxon>lamiids</taxon>
        <taxon>Gentianales</taxon>
        <taxon>Apocynaceae</taxon>
        <taxon>Rauvolfioideae</taxon>
        <taxon>Vinceae</taxon>
        <taxon>Catharanthinae</taxon>
        <taxon>Catharanthus</taxon>
    </lineage>
</organism>
<evidence type="ECO:0000313" key="2">
    <source>
        <dbReference type="Proteomes" id="UP001060085"/>
    </source>
</evidence>
<protein>
    <submittedName>
        <fullName evidence="1">Uncharacterized protein</fullName>
    </submittedName>
</protein>